<dbReference type="RefSeq" id="WP_306838229.1">
    <property type="nucleotide sequence ID" value="NZ_JAUSRA010000001.1"/>
</dbReference>
<keyword evidence="8" id="KW-1185">Reference proteome</keyword>
<comment type="catalytic activity">
    <reaction evidence="5">
        <text>glycyl-tRNA(Gly) + acetyl-CoA = N-acetylglycyl-tRNA(Gly) + CoA + H(+)</text>
        <dbReference type="Rhea" id="RHEA:81867"/>
        <dbReference type="Rhea" id="RHEA-COMP:9683"/>
        <dbReference type="Rhea" id="RHEA-COMP:19766"/>
        <dbReference type="ChEBI" id="CHEBI:15378"/>
        <dbReference type="ChEBI" id="CHEBI:57287"/>
        <dbReference type="ChEBI" id="CHEBI:57288"/>
        <dbReference type="ChEBI" id="CHEBI:78522"/>
        <dbReference type="ChEBI" id="CHEBI:232036"/>
    </reaction>
</comment>
<evidence type="ECO:0000259" key="6">
    <source>
        <dbReference type="Pfam" id="PF00583"/>
    </source>
</evidence>
<dbReference type="SUPFAM" id="SSF55729">
    <property type="entry name" value="Acyl-CoA N-acyltransferases (Nat)"/>
    <property type="match status" value="1"/>
</dbReference>
<name>A0ABT9N6R4_9ACTN</name>
<evidence type="ECO:0000313" key="7">
    <source>
        <dbReference type="EMBL" id="MDP9799392.1"/>
    </source>
</evidence>
<dbReference type="InterPro" id="IPR016181">
    <property type="entry name" value="Acyl_CoA_acyltransferase"/>
</dbReference>
<dbReference type="Gene3D" id="3.40.630.30">
    <property type="match status" value="1"/>
</dbReference>
<dbReference type="Proteomes" id="UP001240984">
    <property type="component" value="Unassembled WGS sequence"/>
</dbReference>
<evidence type="ECO:0000256" key="2">
    <source>
        <dbReference type="ARBA" id="ARBA00022649"/>
    </source>
</evidence>
<gene>
    <name evidence="7" type="ORF">J2S43_007904</name>
</gene>
<evidence type="ECO:0000256" key="1">
    <source>
        <dbReference type="ARBA" id="ARBA00022491"/>
    </source>
</evidence>
<accession>A0ABT9N6R4</accession>
<organism evidence="7 8">
    <name type="scientific">Catenuloplanes nepalensis</name>
    <dbReference type="NCBI Taxonomy" id="587533"/>
    <lineage>
        <taxon>Bacteria</taxon>
        <taxon>Bacillati</taxon>
        <taxon>Actinomycetota</taxon>
        <taxon>Actinomycetes</taxon>
        <taxon>Micromonosporales</taxon>
        <taxon>Micromonosporaceae</taxon>
        <taxon>Catenuloplanes</taxon>
    </lineage>
</organism>
<reference evidence="7 8" key="1">
    <citation type="submission" date="2023-07" db="EMBL/GenBank/DDBJ databases">
        <title>Sequencing the genomes of 1000 actinobacteria strains.</title>
        <authorList>
            <person name="Klenk H.-P."/>
        </authorList>
    </citation>
    <scope>NUCLEOTIDE SEQUENCE [LARGE SCALE GENOMIC DNA]</scope>
    <source>
        <strain evidence="7 8">DSM 44710</strain>
    </source>
</reference>
<keyword evidence="1" id="KW-0678">Repressor</keyword>
<comment type="caution">
    <text evidence="7">The sequence shown here is derived from an EMBL/GenBank/DDBJ whole genome shotgun (WGS) entry which is preliminary data.</text>
</comment>
<dbReference type="InterPro" id="IPR000182">
    <property type="entry name" value="GNAT_dom"/>
</dbReference>
<evidence type="ECO:0000313" key="8">
    <source>
        <dbReference type="Proteomes" id="UP001240984"/>
    </source>
</evidence>
<protein>
    <submittedName>
        <fullName evidence="7">GNAT superfamily N-acetyltransferase</fullName>
    </submittedName>
</protein>
<evidence type="ECO:0000256" key="4">
    <source>
        <dbReference type="ARBA" id="ARBA00023315"/>
    </source>
</evidence>
<sequence length="166" mass="18018">MTLAAFIGEALNEQHETAHFDSGKADLDTWLREHALTAEAHRTGRTFVWQDGGRVAAYYTIAAHLVVREDLPRSLGRGNPGQIPAVLLARLALDKTLHGQGLGGTLLADALQRIVVATDVVAARFVVVDTIDRDAHGFYLHHGFREIPGTMRLVQKISDIAAAVGH</sequence>
<dbReference type="Pfam" id="PF00583">
    <property type="entry name" value="Acetyltransf_1"/>
    <property type="match status" value="1"/>
</dbReference>
<evidence type="ECO:0000256" key="5">
    <source>
        <dbReference type="ARBA" id="ARBA00049880"/>
    </source>
</evidence>
<dbReference type="EMBL" id="JAUSRA010000001">
    <property type="protein sequence ID" value="MDP9799392.1"/>
    <property type="molecule type" value="Genomic_DNA"/>
</dbReference>
<evidence type="ECO:0000256" key="3">
    <source>
        <dbReference type="ARBA" id="ARBA00022679"/>
    </source>
</evidence>
<keyword evidence="4" id="KW-0012">Acyltransferase</keyword>
<keyword evidence="2" id="KW-1277">Toxin-antitoxin system</keyword>
<proteinExistence type="predicted"/>
<feature type="domain" description="N-acetyltransferase" evidence="6">
    <location>
        <begin position="29"/>
        <end position="144"/>
    </location>
</feature>
<keyword evidence="3" id="KW-0808">Transferase</keyword>
<dbReference type="PANTHER" id="PTHR36449">
    <property type="entry name" value="ACETYLTRANSFERASE-RELATED"/>
    <property type="match status" value="1"/>
</dbReference>
<dbReference type="PANTHER" id="PTHR36449:SF1">
    <property type="entry name" value="ACETYLTRANSFERASE"/>
    <property type="match status" value="1"/>
</dbReference>